<comment type="caution">
    <text evidence="3">The sequence shown here is derived from an EMBL/GenBank/DDBJ whole genome shotgun (WGS) entry which is preliminary data.</text>
</comment>
<dbReference type="PANTHER" id="PTHR43639">
    <property type="entry name" value="OXIDOREDUCTASE, SHORT-CHAIN DEHYDROGENASE/REDUCTASE FAMILY (AFU_ORTHOLOGUE AFUA_5G02870)"/>
    <property type="match status" value="1"/>
</dbReference>
<dbReference type="GO" id="GO:0016491">
    <property type="term" value="F:oxidoreductase activity"/>
    <property type="evidence" value="ECO:0007669"/>
    <property type="project" value="UniProtKB-KW"/>
</dbReference>
<name>A0AAW1S283_9CHLO</name>
<gene>
    <name evidence="3" type="ORF">WJX84_012022</name>
</gene>
<keyword evidence="4" id="KW-1185">Reference proteome</keyword>
<evidence type="ECO:0000313" key="4">
    <source>
        <dbReference type="Proteomes" id="UP001485043"/>
    </source>
</evidence>
<sequence>MGRACIVTGSRSGIGLEIALQLLRLGDTVVLCSRSISSLPDQSEEVQGFVDAKKAFLVSADLGTEQGCLELMRSGLRLLENELDVLVNNAGLFFTVNTEETSTELWQKTQALNLDAAFHLTKAAAPHLAKTKGSIINISSVASYRPESGALAYCVSKAGLDMLTRGTAQDLASKGVRVNAINPGEVQTPIFKSSGMSDQEVEKYMAKWASLNPLGRVGVPADIANLAIFLADSSKAGWITGQCIVVDGGQRSFASQ</sequence>
<dbReference type="Pfam" id="PF13561">
    <property type="entry name" value="adh_short_C2"/>
    <property type="match status" value="1"/>
</dbReference>
<keyword evidence="2" id="KW-0560">Oxidoreductase</keyword>
<dbReference type="InterPro" id="IPR036291">
    <property type="entry name" value="NAD(P)-bd_dom_sf"/>
</dbReference>
<organism evidence="3 4">
    <name type="scientific">Apatococcus fuscideae</name>
    <dbReference type="NCBI Taxonomy" id="2026836"/>
    <lineage>
        <taxon>Eukaryota</taxon>
        <taxon>Viridiplantae</taxon>
        <taxon>Chlorophyta</taxon>
        <taxon>core chlorophytes</taxon>
        <taxon>Trebouxiophyceae</taxon>
        <taxon>Chlorellales</taxon>
        <taxon>Chlorellaceae</taxon>
        <taxon>Apatococcus</taxon>
    </lineage>
</organism>
<dbReference type="EMBL" id="JALJOV010001830">
    <property type="protein sequence ID" value="KAK9839751.1"/>
    <property type="molecule type" value="Genomic_DNA"/>
</dbReference>
<evidence type="ECO:0000313" key="3">
    <source>
        <dbReference type="EMBL" id="KAK9839751.1"/>
    </source>
</evidence>
<dbReference type="AlphaFoldDB" id="A0AAW1S283"/>
<accession>A0AAW1S283</accession>
<protein>
    <submittedName>
        <fullName evidence="3">Uncharacterized protein</fullName>
    </submittedName>
</protein>
<dbReference type="SUPFAM" id="SSF51735">
    <property type="entry name" value="NAD(P)-binding Rossmann-fold domains"/>
    <property type="match status" value="1"/>
</dbReference>
<dbReference type="Proteomes" id="UP001485043">
    <property type="component" value="Unassembled WGS sequence"/>
</dbReference>
<reference evidence="3 4" key="1">
    <citation type="journal article" date="2024" name="Nat. Commun.">
        <title>Phylogenomics reveals the evolutionary origins of lichenization in chlorophyte algae.</title>
        <authorList>
            <person name="Puginier C."/>
            <person name="Libourel C."/>
            <person name="Otte J."/>
            <person name="Skaloud P."/>
            <person name="Haon M."/>
            <person name="Grisel S."/>
            <person name="Petersen M."/>
            <person name="Berrin J.G."/>
            <person name="Delaux P.M."/>
            <person name="Dal Grande F."/>
            <person name="Keller J."/>
        </authorList>
    </citation>
    <scope>NUCLEOTIDE SEQUENCE [LARGE SCALE GENOMIC DNA]</scope>
    <source>
        <strain evidence="3 4">SAG 2523</strain>
    </source>
</reference>
<proteinExistence type="inferred from homology"/>
<dbReference type="PRINTS" id="PR00080">
    <property type="entry name" value="SDRFAMILY"/>
</dbReference>
<dbReference type="PANTHER" id="PTHR43639:SF1">
    <property type="entry name" value="SHORT-CHAIN DEHYDROGENASE_REDUCTASE FAMILY PROTEIN"/>
    <property type="match status" value="1"/>
</dbReference>
<evidence type="ECO:0000256" key="1">
    <source>
        <dbReference type="ARBA" id="ARBA00006484"/>
    </source>
</evidence>
<dbReference type="InterPro" id="IPR020904">
    <property type="entry name" value="Sc_DH/Rdtase_CS"/>
</dbReference>
<dbReference type="PRINTS" id="PR00081">
    <property type="entry name" value="GDHRDH"/>
</dbReference>
<dbReference type="Gene3D" id="3.40.50.720">
    <property type="entry name" value="NAD(P)-binding Rossmann-like Domain"/>
    <property type="match status" value="1"/>
</dbReference>
<dbReference type="PROSITE" id="PS00061">
    <property type="entry name" value="ADH_SHORT"/>
    <property type="match status" value="1"/>
</dbReference>
<comment type="similarity">
    <text evidence="1">Belongs to the short-chain dehydrogenases/reductases (SDR) family.</text>
</comment>
<dbReference type="FunFam" id="3.40.50.720:FF:000084">
    <property type="entry name" value="Short-chain dehydrogenase reductase"/>
    <property type="match status" value="1"/>
</dbReference>
<dbReference type="InterPro" id="IPR002347">
    <property type="entry name" value="SDR_fam"/>
</dbReference>
<evidence type="ECO:0000256" key="2">
    <source>
        <dbReference type="ARBA" id="ARBA00023002"/>
    </source>
</evidence>